<name>A0A645I6D4_9ZZZZ</name>
<proteinExistence type="predicted"/>
<dbReference type="GO" id="GO:0016491">
    <property type="term" value="F:oxidoreductase activity"/>
    <property type="evidence" value="ECO:0007669"/>
    <property type="project" value="UniProtKB-KW"/>
</dbReference>
<protein>
    <submittedName>
        <fullName evidence="2">Sulfoacetaldehyde dehydrogenase (Acylating)</fullName>
        <ecNumber evidence="2">1.2.1.81</ecNumber>
    </submittedName>
</protein>
<dbReference type="Gene3D" id="3.40.605.10">
    <property type="entry name" value="Aldehyde Dehydrogenase, Chain A, domain 1"/>
    <property type="match status" value="1"/>
</dbReference>
<reference evidence="2" key="1">
    <citation type="submission" date="2019-08" db="EMBL/GenBank/DDBJ databases">
        <authorList>
            <person name="Kucharzyk K."/>
            <person name="Murdoch R.W."/>
            <person name="Higgins S."/>
            <person name="Loffler F."/>
        </authorList>
    </citation>
    <scope>NUCLEOTIDE SEQUENCE</scope>
</reference>
<sequence length="76" mass="8250">MVRQPQSKANAGSANNGMPMTSSMGCGTWGNNQVSENIALKHYMNSTWVAKPILTDAPSEDVLFGEFYDPANKREG</sequence>
<evidence type="ECO:0000313" key="2">
    <source>
        <dbReference type="EMBL" id="MPN46362.1"/>
    </source>
</evidence>
<accession>A0A645I6D4</accession>
<evidence type="ECO:0000256" key="1">
    <source>
        <dbReference type="SAM" id="MobiDB-lite"/>
    </source>
</evidence>
<dbReference type="AlphaFoldDB" id="A0A645I6D4"/>
<dbReference type="InterPro" id="IPR016162">
    <property type="entry name" value="Ald_DH_N"/>
</dbReference>
<dbReference type="EMBL" id="VSSQ01106976">
    <property type="protein sequence ID" value="MPN46362.1"/>
    <property type="molecule type" value="Genomic_DNA"/>
</dbReference>
<gene>
    <name evidence="2" type="primary">sauS_5</name>
    <name evidence="2" type="ORF">SDC9_193948</name>
</gene>
<dbReference type="PROSITE" id="PS51257">
    <property type="entry name" value="PROKAR_LIPOPROTEIN"/>
    <property type="match status" value="1"/>
</dbReference>
<keyword evidence="2" id="KW-0560">Oxidoreductase</keyword>
<organism evidence="2">
    <name type="scientific">bioreactor metagenome</name>
    <dbReference type="NCBI Taxonomy" id="1076179"/>
    <lineage>
        <taxon>unclassified sequences</taxon>
        <taxon>metagenomes</taxon>
        <taxon>ecological metagenomes</taxon>
    </lineage>
</organism>
<dbReference type="EC" id="1.2.1.81" evidence="2"/>
<comment type="caution">
    <text evidence="2">The sequence shown here is derived from an EMBL/GenBank/DDBJ whole genome shotgun (WGS) entry which is preliminary data.</text>
</comment>
<feature type="region of interest" description="Disordered" evidence="1">
    <location>
        <begin position="1"/>
        <end position="20"/>
    </location>
</feature>